<feature type="region of interest" description="Disordered" evidence="1">
    <location>
        <begin position="162"/>
        <end position="245"/>
    </location>
</feature>
<dbReference type="STRING" id="43265.A0A545UM84"/>
<keyword evidence="2" id="KW-0472">Membrane</keyword>
<comment type="caution">
    <text evidence="3">The sequence shown here is derived from an EMBL/GenBank/DDBJ whole genome shotgun (WGS) entry which is preliminary data.</text>
</comment>
<evidence type="ECO:0000313" key="3">
    <source>
        <dbReference type="EMBL" id="TQV90581.1"/>
    </source>
</evidence>
<evidence type="ECO:0000256" key="1">
    <source>
        <dbReference type="SAM" id="MobiDB-lite"/>
    </source>
</evidence>
<feature type="compositionally biased region" description="Polar residues" evidence="1">
    <location>
        <begin position="190"/>
        <end position="200"/>
    </location>
</feature>
<evidence type="ECO:0000313" key="4">
    <source>
        <dbReference type="Proteomes" id="UP000315783"/>
    </source>
</evidence>
<dbReference type="Proteomes" id="UP000315783">
    <property type="component" value="Unassembled WGS sequence"/>
</dbReference>
<keyword evidence="2" id="KW-0812">Transmembrane</keyword>
<keyword evidence="4" id="KW-1185">Reference proteome</keyword>
<sequence length="245" mass="26830">MPEKWLTKFRDESDISSEDVSLADGTIRARRARSKRPLLRLLGDVVLAVSVVIPGSVVIYDRGFSSHALKPFGPKIPEKVVTFGNNAGFGPDIIYADREMLLNATRMREMHENWQQLYPISRGYFLADENSAEYQIQFPAADISGVLSPDDVRSGWVLNSAPTPPKYNHDNTMAGPRASSGLLRGRIRRQSSLTPSTSPTMEGPLSDGPAPRARLERLEEETKLPTAEASSPSGSTAHAASVQAR</sequence>
<organism evidence="3 4">
    <name type="scientific">Cordyceps javanica</name>
    <dbReference type="NCBI Taxonomy" id="43265"/>
    <lineage>
        <taxon>Eukaryota</taxon>
        <taxon>Fungi</taxon>
        <taxon>Dikarya</taxon>
        <taxon>Ascomycota</taxon>
        <taxon>Pezizomycotina</taxon>
        <taxon>Sordariomycetes</taxon>
        <taxon>Hypocreomycetidae</taxon>
        <taxon>Hypocreales</taxon>
        <taxon>Cordycipitaceae</taxon>
        <taxon>Cordyceps</taxon>
    </lineage>
</organism>
<evidence type="ECO:0000256" key="2">
    <source>
        <dbReference type="SAM" id="Phobius"/>
    </source>
</evidence>
<dbReference type="EMBL" id="SPUK01000025">
    <property type="protein sequence ID" value="TQV90581.1"/>
    <property type="molecule type" value="Genomic_DNA"/>
</dbReference>
<protein>
    <submittedName>
        <fullName evidence="3">Uncharacterized protein</fullName>
    </submittedName>
</protein>
<feature type="transmembrane region" description="Helical" evidence="2">
    <location>
        <begin position="38"/>
        <end position="60"/>
    </location>
</feature>
<feature type="compositionally biased region" description="Basic and acidic residues" evidence="1">
    <location>
        <begin position="213"/>
        <end position="223"/>
    </location>
</feature>
<reference evidence="3 4" key="1">
    <citation type="journal article" date="2019" name="Appl. Microbiol. Biotechnol.">
        <title>Genome sequence of Isaria javanica and comparative genome analysis insights into family S53 peptidase evolution in fungal entomopathogens.</title>
        <authorList>
            <person name="Lin R."/>
            <person name="Zhang X."/>
            <person name="Xin B."/>
            <person name="Zou M."/>
            <person name="Gao Y."/>
            <person name="Qin F."/>
            <person name="Hu Q."/>
            <person name="Xie B."/>
            <person name="Cheng X."/>
        </authorList>
    </citation>
    <scope>NUCLEOTIDE SEQUENCE [LARGE SCALE GENOMIC DNA]</scope>
    <source>
        <strain evidence="3 4">IJ1G</strain>
    </source>
</reference>
<feature type="compositionally biased region" description="Polar residues" evidence="1">
    <location>
        <begin position="228"/>
        <end position="245"/>
    </location>
</feature>
<gene>
    <name evidence="3" type="ORF">IF1G_10733</name>
</gene>
<keyword evidence="2" id="KW-1133">Transmembrane helix</keyword>
<proteinExistence type="predicted"/>
<accession>A0A545UM84</accession>
<dbReference type="OrthoDB" id="3687641at2759"/>
<dbReference type="AlphaFoldDB" id="A0A545UM84"/>
<name>A0A545UM84_9HYPO</name>